<dbReference type="GO" id="GO:0009887">
    <property type="term" value="P:animal organ morphogenesis"/>
    <property type="evidence" value="ECO:0007669"/>
    <property type="project" value="TreeGrafter"/>
</dbReference>
<dbReference type="EMBL" id="KM434315">
    <property type="protein sequence ID" value="AKL88397.1"/>
    <property type="molecule type" value="mRNA"/>
</dbReference>
<feature type="region of interest" description="Disordered" evidence="2">
    <location>
        <begin position="121"/>
        <end position="175"/>
    </location>
</feature>
<dbReference type="GO" id="GO:0030154">
    <property type="term" value="P:cell differentiation"/>
    <property type="evidence" value="ECO:0007669"/>
    <property type="project" value="TreeGrafter"/>
</dbReference>
<feature type="compositionally biased region" description="Gly residues" evidence="2">
    <location>
        <begin position="134"/>
        <end position="147"/>
    </location>
</feature>
<dbReference type="InterPro" id="IPR047152">
    <property type="entry name" value="Caudal_homeobox"/>
</dbReference>
<organism evidence="3">
    <name type="scientific">Crepidula fornicata</name>
    <name type="common">Slipper limpet</name>
    <name type="synonym">Patella fornicata</name>
    <dbReference type="NCBI Taxonomy" id="176853"/>
    <lineage>
        <taxon>Eukaryota</taxon>
        <taxon>Metazoa</taxon>
        <taxon>Spiralia</taxon>
        <taxon>Lophotrochozoa</taxon>
        <taxon>Mollusca</taxon>
        <taxon>Gastropoda</taxon>
        <taxon>Caenogastropoda</taxon>
        <taxon>Littorinimorpha</taxon>
        <taxon>Calyptraeoidea</taxon>
        <taxon>Calyptraeidae</taxon>
        <taxon>Crepidula</taxon>
    </lineage>
</organism>
<dbReference type="PANTHER" id="PTHR24332">
    <property type="entry name" value="HOMEOBOX PROTEIN CDX"/>
    <property type="match status" value="1"/>
</dbReference>
<dbReference type="GO" id="GO:0006357">
    <property type="term" value="P:regulation of transcription by RNA polymerase II"/>
    <property type="evidence" value="ECO:0007669"/>
    <property type="project" value="TreeGrafter"/>
</dbReference>
<dbReference type="AlphaFoldDB" id="A0A172BGY2"/>
<accession>A0A172BGY2</accession>
<feature type="non-terminal residue" evidence="3">
    <location>
        <position position="192"/>
    </location>
</feature>
<dbReference type="GO" id="GO:0005634">
    <property type="term" value="C:nucleus"/>
    <property type="evidence" value="ECO:0007669"/>
    <property type="project" value="UniProtKB-SubCell"/>
</dbReference>
<sequence>METAQYAYHPMPCYDSTSPSLAQQQAAADVNTTTTTIPTPQSWHHLPSHHSHYPGGQFYPHPRQADGVYDEWGQHYFQSGGHPITNGGTPPIPYHTPNYPYSHRMDGGGYEGLGHGVGGVVDTSSSAESSSPPGGQGVNGLGGGGTGAKQLRPPYEWMKPASLQPAPGKTRTKDKYRVVYSDHQRLELEKEF</sequence>
<dbReference type="GO" id="GO:0009948">
    <property type="term" value="P:anterior/posterior axis specification"/>
    <property type="evidence" value="ECO:0007669"/>
    <property type="project" value="TreeGrafter"/>
</dbReference>
<reference evidence="3" key="1">
    <citation type="submission" date="2014-08" db="EMBL/GenBank/DDBJ databases">
        <title>Gastrulation in the slipper snail Crepidula fornicata: germ layer formation, morphogenesis, and the fate of the blastopore in a model spiralian 'protostome'.</title>
        <authorList>
            <person name="Lyons D.C."/>
            <person name="Perry K.J."/>
            <person name="Fischer A."/>
            <person name="Helfrich L."/>
            <person name="Johansson K."/>
            <person name="Diamond J."/>
            <person name="Henry J.Q."/>
        </authorList>
    </citation>
    <scope>NUCLEOTIDE SEQUENCE</scope>
</reference>
<evidence type="ECO:0000256" key="2">
    <source>
        <dbReference type="SAM" id="MobiDB-lite"/>
    </source>
</evidence>
<comment type="subcellular location">
    <subcellularLocation>
        <location evidence="1">Nucleus</location>
    </subcellularLocation>
</comment>
<dbReference type="PANTHER" id="PTHR24332:SF9">
    <property type="entry name" value="HOMEOTIC PROTEIN CAUDAL"/>
    <property type="match status" value="1"/>
</dbReference>
<proteinExistence type="evidence at transcript level"/>
<dbReference type="GO" id="GO:0003700">
    <property type="term" value="F:DNA-binding transcription factor activity"/>
    <property type="evidence" value="ECO:0007669"/>
    <property type="project" value="TreeGrafter"/>
</dbReference>
<feature type="compositionally biased region" description="Low complexity" evidence="2">
    <location>
        <begin position="121"/>
        <end position="131"/>
    </location>
</feature>
<protein>
    <submittedName>
        <fullName evidence="3">Caudal protein</fullName>
    </submittedName>
</protein>
<dbReference type="GO" id="GO:0000977">
    <property type="term" value="F:RNA polymerase II transcription regulatory region sequence-specific DNA binding"/>
    <property type="evidence" value="ECO:0007669"/>
    <property type="project" value="TreeGrafter"/>
</dbReference>
<gene>
    <name evidence="3" type="primary">Cdx</name>
</gene>
<evidence type="ECO:0000256" key="1">
    <source>
        <dbReference type="ARBA" id="ARBA00004123"/>
    </source>
</evidence>
<feature type="compositionally biased region" description="Low complexity" evidence="2">
    <location>
        <begin position="22"/>
        <end position="41"/>
    </location>
</feature>
<feature type="region of interest" description="Disordered" evidence="2">
    <location>
        <begin position="17"/>
        <end position="65"/>
    </location>
</feature>
<name>A0A172BGY2_CREFO</name>
<evidence type="ECO:0000313" key="3">
    <source>
        <dbReference type="EMBL" id="AKL88397.1"/>
    </source>
</evidence>